<dbReference type="Pfam" id="PF01812">
    <property type="entry name" value="5-FTHF_cyc-lig"/>
    <property type="match status" value="1"/>
</dbReference>
<dbReference type="PANTHER" id="PTHR23407">
    <property type="entry name" value="ATPASE INHIBITOR/5-FORMYLTETRAHYDROFOLATE CYCLO-LIGASE"/>
    <property type="match status" value="1"/>
</dbReference>
<sequence>MEYSKEHIRKTALKLRQSLTREQVSLKSEAILNRLAGLEEYKKSSLVMLYADFRNEVATGDMIRMCIEDGKRTILPYIVRTDEGGRAMYASQIASLEELCPGAYGIYEPKESARIAVSPLSLDMVIVPGVAFDERRNRLGYGAGFYDCFLAQTRGGCCKAALAFEVQIFPSIPKGVHDVCMDMVVTEDRVIT</sequence>
<protein>
    <recommendedName>
        <fullName evidence="5">5-formyltetrahydrofolate cyclo-ligase</fullName>
        <ecNumber evidence="5">6.3.3.2</ecNumber>
    </recommendedName>
</protein>
<dbReference type="EMBL" id="QPJT01000028">
    <property type="protein sequence ID" value="RCX10520.1"/>
    <property type="molecule type" value="Genomic_DNA"/>
</dbReference>
<dbReference type="SUPFAM" id="SSF100950">
    <property type="entry name" value="NagB/RpiA/CoA transferase-like"/>
    <property type="match status" value="1"/>
</dbReference>
<evidence type="ECO:0000256" key="3">
    <source>
        <dbReference type="ARBA" id="ARBA00022840"/>
    </source>
</evidence>
<dbReference type="Gene3D" id="3.40.50.10420">
    <property type="entry name" value="NagB/RpiA/CoA transferase-like"/>
    <property type="match status" value="1"/>
</dbReference>
<dbReference type="Proteomes" id="UP000253034">
    <property type="component" value="Unassembled WGS sequence"/>
</dbReference>
<name>A0A369AMA9_9FIRM</name>
<evidence type="ECO:0000313" key="6">
    <source>
        <dbReference type="EMBL" id="RCX10520.1"/>
    </source>
</evidence>
<keyword evidence="5" id="KW-0460">Magnesium</keyword>
<evidence type="ECO:0000256" key="1">
    <source>
        <dbReference type="ARBA" id="ARBA00010638"/>
    </source>
</evidence>
<dbReference type="AlphaFoldDB" id="A0A369AMA9"/>
<dbReference type="RefSeq" id="WP_114299339.1">
    <property type="nucleotide sequence ID" value="NZ_QPJT01000028.1"/>
</dbReference>
<dbReference type="GO" id="GO:0035999">
    <property type="term" value="P:tetrahydrofolate interconversion"/>
    <property type="evidence" value="ECO:0007669"/>
    <property type="project" value="TreeGrafter"/>
</dbReference>
<dbReference type="GO" id="GO:0005524">
    <property type="term" value="F:ATP binding"/>
    <property type="evidence" value="ECO:0007669"/>
    <property type="project" value="UniProtKB-KW"/>
</dbReference>
<evidence type="ECO:0000256" key="5">
    <source>
        <dbReference type="RuleBase" id="RU361279"/>
    </source>
</evidence>
<evidence type="ECO:0000313" key="7">
    <source>
        <dbReference type="Proteomes" id="UP000253034"/>
    </source>
</evidence>
<keyword evidence="5" id="KW-0479">Metal-binding</keyword>
<evidence type="ECO:0000256" key="4">
    <source>
        <dbReference type="PIRSR" id="PIRSR006806-1"/>
    </source>
</evidence>
<accession>A0A369AMA9</accession>
<comment type="cofactor">
    <cofactor evidence="5">
        <name>Mg(2+)</name>
        <dbReference type="ChEBI" id="CHEBI:18420"/>
    </cofactor>
</comment>
<dbReference type="NCBIfam" id="TIGR02727">
    <property type="entry name" value="MTHFS_bact"/>
    <property type="match status" value="1"/>
</dbReference>
<dbReference type="GO" id="GO:0046872">
    <property type="term" value="F:metal ion binding"/>
    <property type="evidence" value="ECO:0007669"/>
    <property type="project" value="UniProtKB-KW"/>
</dbReference>
<proteinExistence type="inferred from homology"/>
<feature type="binding site" evidence="4">
    <location>
        <begin position="138"/>
        <end position="146"/>
    </location>
    <ligand>
        <name>ATP</name>
        <dbReference type="ChEBI" id="CHEBI:30616"/>
    </ligand>
</feature>
<feature type="binding site" evidence="4">
    <location>
        <position position="56"/>
    </location>
    <ligand>
        <name>substrate</name>
    </ligand>
</feature>
<evidence type="ECO:0000256" key="2">
    <source>
        <dbReference type="ARBA" id="ARBA00022741"/>
    </source>
</evidence>
<reference evidence="6 7" key="1">
    <citation type="submission" date="2018-07" db="EMBL/GenBank/DDBJ databases">
        <title>Genomic Encyclopedia of Type Strains, Phase IV (KMG-IV): sequencing the most valuable type-strain genomes for metagenomic binning, comparative biology and taxonomic classification.</title>
        <authorList>
            <person name="Goeker M."/>
        </authorList>
    </citation>
    <scope>NUCLEOTIDE SEQUENCE [LARGE SCALE GENOMIC DNA]</scope>
    <source>
        <strain evidence="6 7">DSM 27016</strain>
    </source>
</reference>
<comment type="caution">
    <text evidence="6">The sequence shown here is derived from an EMBL/GenBank/DDBJ whole genome shotgun (WGS) entry which is preliminary data.</text>
</comment>
<organism evidence="6 7">
    <name type="scientific">Anaerobacterium chartisolvens</name>
    <dbReference type="NCBI Taxonomy" id="1297424"/>
    <lineage>
        <taxon>Bacteria</taxon>
        <taxon>Bacillati</taxon>
        <taxon>Bacillota</taxon>
        <taxon>Clostridia</taxon>
        <taxon>Eubacteriales</taxon>
        <taxon>Oscillospiraceae</taxon>
        <taxon>Anaerobacterium</taxon>
    </lineage>
</organism>
<feature type="binding site" evidence="4">
    <location>
        <begin position="5"/>
        <end position="9"/>
    </location>
    <ligand>
        <name>ATP</name>
        <dbReference type="ChEBI" id="CHEBI:30616"/>
    </ligand>
</feature>
<dbReference type="GO" id="GO:0030272">
    <property type="term" value="F:5-formyltetrahydrofolate cyclo-ligase activity"/>
    <property type="evidence" value="ECO:0007669"/>
    <property type="project" value="UniProtKB-EC"/>
</dbReference>
<keyword evidence="6" id="KW-0436">Ligase</keyword>
<gene>
    <name evidence="6" type="ORF">DFR58_12819</name>
</gene>
<dbReference type="InterPro" id="IPR037171">
    <property type="entry name" value="NagB/RpiA_transferase-like"/>
</dbReference>
<dbReference type="PANTHER" id="PTHR23407:SF1">
    <property type="entry name" value="5-FORMYLTETRAHYDROFOLATE CYCLO-LIGASE"/>
    <property type="match status" value="1"/>
</dbReference>
<comment type="similarity">
    <text evidence="1 5">Belongs to the 5-formyltetrahydrofolate cyclo-ligase family.</text>
</comment>
<comment type="catalytic activity">
    <reaction evidence="5">
        <text>(6S)-5-formyl-5,6,7,8-tetrahydrofolate + ATP = (6R)-5,10-methenyltetrahydrofolate + ADP + phosphate</text>
        <dbReference type="Rhea" id="RHEA:10488"/>
        <dbReference type="ChEBI" id="CHEBI:30616"/>
        <dbReference type="ChEBI" id="CHEBI:43474"/>
        <dbReference type="ChEBI" id="CHEBI:57455"/>
        <dbReference type="ChEBI" id="CHEBI:57457"/>
        <dbReference type="ChEBI" id="CHEBI:456216"/>
        <dbReference type="EC" id="6.3.3.2"/>
    </reaction>
</comment>
<dbReference type="OrthoDB" id="9801938at2"/>
<dbReference type="GO" id="GO:0009396">
    <property type="term" value="P:folic acid-containing compound biosynthetic process"/>
    <property type="evidence" value="ECO:0007669"/>
    <property type="project" value="TreeGrafter"/>
</dbReference>
<keyword evidence="3 4" id="KW-0067">ATP-binding</keyword>
<keyword evidence="7" id="KW-1185">Reference proteome</keyword>
<dbReference type="PIRSF" id="PIRSF006806">
    <property type="entry name" value="FTHF_cligase"/>
    <property type="match status" value="1"/>
</dbReference>
<keyword evidence="2 4" id="KW-0547">Nucleotide-binding</keyword>
<dbReference type="InterPro" id="IPR002698">
    <property type="entry name" value="FTHF_cligase"/>
</dbReference>
<dbReference type="EC" id="6.3.3.2" evidence="5"/>
<dbReference type="InterPro" id="IPR024185">
    <property type="entry name" value="FTHF_cligase-like_sf"/>
</dbReference>